<dbReference type="EMBL" id="LAZR01065392">
    <property type="protein sequence ID" value="KKK55638.1"/>
    <property type="molecule type" value="Genomic_DNA"/>
</dbReference>
<proteinExistence type="predicted"/>
<name>A0A0F8WGB4_9ZZZZ</name>
<comment type="caution">
    <text evidence="1">The sequence shown here is derived from an EMBL/GenBank/DDBJ whole genome shotgun (WGS) entry which is preliminary data.</text>
</comment>
<accession>A0A0F8WGB4</accession>
<sequence length="100" mass="12515">MGHLEELNEKAHLRYLKHRRERLKKQNEYNKIHREEINARNREAYKNNPERFRKWERANKERVAKTAHEYYIKNKEKIAEKNREYYKTRTNLTKCKPKTS</sequence>
<dbReference type="AlphaFoldDB" id="A0A0F8WGB4"/>
<organism evidence="1">
    <name type="scientific">marine sediment metagenome</name>
    <dbReference type="NCBI Taxonomy" id="412755"/>
    <lineage>
        <taxon>unclassified sequences</taxon>
        <taxon>metagenomes</taxon>
        <taxon>ecological metagenomes</taxon>
    </lineage>
</organism>
<feature type="non-terminal residue" evidence="1">
    <location>
        <position position="100"/>
    </location>
</feature>
<evidence type="ECO:0000313" key="1">
    <source>
        <dbReference type="EMBL" id="KKK55638.1"/>
    </source>
</evidence>
<gene>
    <name evidence="1" type="ORF">LCGC14_3072520</name>
</gene>
<reference evidence="1" key="1">
    <citation type="journal article" date="2015" name="Nature">
        <title>Complex archaea that bridge the gap between prokaryotes and eukaryotes.</title>
        <authorList>
            <person name="Spang A."/>
            <person name="Saw J.H."/>
            <person name="Jorgensen S.L."/>
            <person name="Zaremba-Niedzwiedzka K."/>
            <person name="Martijn J."/>
            <person name="Lind A.E."/>
            <person name="van Eijk R."/>
            <person name="Schleper C."/>
            <person name="Guy L."/>
            <person name="Ettema T.J."/>
        </authorList>
    </citation>
    <scope>NUCLEOTIDE SEQUENCE</scope>
</reference>
<protein>
    <submittedName>
        <fullName evidence="1">Uncharacterized protein</fullName>
    </submittedName>
</protein>